<name>A0ACB8EMK8_9SAUR</name>
<keyword evidence="2" id="KW-1185">Reference proteome</keyword>
<organism evidence="1 2">
    <name type="scientific">Sphaerodactylus townsendi</name>
    <dbReference type="NCBI Taxonomy" id="933632"/>
    <lineage>
        <taxon>Eukaryota</taxon>
        <taxon>Metazoa</taxon>
        <taxon>Chordata</taxon>
        <taxon>Craniata</taxon>
        <taxon>Vertebrata</taxon>
        <taxon>Euteleostomi</taxon>
        <taxon>Lepidosauria</taxon>
        <taxon>Squamata</taxon>
        <taxon>Bifurcata</taxon>
        <taxon>Gekkota</taxon>
        <taxon>Sphaerodactylidae</taxon>
        <taxon>Sphaerodactylus</taxon>
    </lineage>
</organism>
<dbReference type="EMBL" id="CM037616">
    <property type="protein sequence ID" value="KAH7993799.1"/>
    <property type="molecule type" value="Genomic_DNA"/>
</dbReference>
<sequence length="251" mass="27993">MSCFALWDTTPPLTTSSRGGPSPVPGSKQTPHRTTASTRTAGVPGADKALLWKQKHKGSIVTEMATEGDPGDFVKIAQLFLLSTVWGMQLWVTFIAGFVLFRGVSRHTFGLVQSKLFPFYFYTLLGCTFLNLGIFATYHPRELLNTRETIQIVLFFVCLVLAAANASWFSQTTTKTMFKMQEIEREHGLGEEVGLSVHREAYQRLKEKDAKYRALRQKFFTFHGLSSLCNLACVVCTGVNLVCLALHLDSL</sequence>
<evidence type="ECO:0000313" key="2">
    <source>
        <dbReference type="Proteomes" id="UP000827872"/>
    </source>
</evidence>
<protein>
    <submittedName>
        <fullName evidence="1">Uncharacterized protein</fullName>
    </submittedName>
</protein>
<accession>A0ACB8EMK8</accession>
<gene>
    <name evidence="1" type="ORF">K3G42_032334</name>
</gene>
<evidence type="ECO:0000313" key="1">
    <source>
        <dbReference type="EMBL" id="KAH7993799.1"/>
    </source>
</evidence>
<comment type="caution">
    <text evidence="1">The sequence shown here is derived from an EMBL/GenBank/DDBJ whole genome shotgun (WGS) entry which is preliminary data.</text>
</comment>
<proteinExistence type="predicted"/>
<reference evidence="1" key="1">
    <citation type="submission" date="2021-08" db="EMBL/GenBank/DDBJ databases">
        <title>The first chromosome-level gecko genome reveals the dynamic sex chromosomes of Neotropical dwarf geckos (Sphaerodactylidae: Sphaerodactylus).</title>
        <authorList>
            <person name="Pinto B.J."/>
            <person name="Keating S.E."/>
            <person name="Gamble T."/>
        </authorList>
    </citation>
    <scope>NUCLEOTIDE SEQUENCE</scope>
    <source>
        <strain evidence="1">TG3544</strain>
    </source>
</reference>
<dbReference type="Proteomes" id="UP000827872">
    <property type="component" value="Linkage Group LG03"/>
</dbReference>